<dbReference type="Proteomes" id="UP000297454">
    <property type="component" value="Unassembled WGS sequence"/>
</dbReference>
<dbReference type="Gene3D" id="3.40.50.300">
    <property type="entry name" value="P-loop containing nucleotide triphosphate hydrolases"/>
    <property type="match status" value="1"/>
</dbReference>
<dbReference type="GO" id="GO:0005524">
    <property type="term" value="F:ATP binding"/>
    <property type="evidence" value="ECO:0007669"/>
    <property type="project" value="UniProtKB-KW"/>
</dbReference>
<dbReference type="AlphaFoldDB" id="A0A4R9C0E6"/>
<dbReference type="SMART" id="SM00382">
    <property type="entry name" value="AAA"/>
    <property type="match status" value="1"/>
</dbReference>
<dbReference type="CDD" id="cd03230">
    <property type="entry name" value="ABC_DR_subfamily_A"/>
    <property type="match status" value="1"/>
</dbReference>
<dbReference type="InterPro" id="IPR003439">
    <property type="entry name" value="ABC_transporter-like_ATP-bd"/>
</dbReference>
<accession>A0A4R9C0E6</accession>
<dbReference type="OrthoDB" id="9775135at2"/>
<dbReference type="SUPFAM" id="SSF52540">
    <property type="entry name" value="P-loop containing nucleoside triphosphate hydrolases"/>
    <property type="match status" value="1"/>
</dbReference>
<keyword evidence="5" id="KW-1185">Reference proteome</keyword>
<keyword evidence="2 4" id="KW-0067">ATP-binding</keyword>
<name>A0A4R9C0E6_9FIRM</name>
<comment type="caution">
    <text evidence="4">The sequence shown here is derived from an EMBL/GenBank/DDBJ whole genome shotgun (WGS) entry which is preliminary data.</text>
</comment>
<keyword evidence="1" id="KW-0547">Nucleotide-binding</keyword>
<gene>
    <name evidence="4" type="ORF">EQF91_06175</name>
</gene>
<evidence type="ECO:0000259" key="3">
    <source>
        <dbReference type="PROSITE" id="PS50893"/>
    </source>
</evidence>
<dbReference type="GO" id="GO:0016887">
    <property type="term" value="F:ATP hydrolysis activity"/>
    <property type="evidence" value="ECO:0007669"/>
    <property type="project" value="InterPro"/>
</dbReference>
<dbReference type="InterPro" id="IPR027417">
    <property type="entry name" value="P-loop_NTPase"/>
</dbReference>
<dbReference type="RefSeq" id="WP_134711806.1">
    <property type="nucleotide sequence ID" value="NZ_CP119081.1"/>
</dbReference>
<dbReference type="PROSITE" id="PS50893">
    <property type="entry name" value="ABC_TRANSPORTER_2"/>
    <property type="match status" value="1"/>
</dbReference>
<dbReference type="PANTHER" id="PTHR43582:SF2">
    <property type="entry name" value="LINEARMYCIN RESISTANCE ATP-BINDING PROTEIN LNRL"/>
    <property type="match status" value="1"/>
</dbReference>
<feature type="domain" description="ABC transporter" evidence="3">
    <location>
        <begin position="3"/>
        <end position="233"/>
    </location>
</feature>
<sequence>MIIKVENLVKRYEDFVALDHFNLDVKQGQILGLLGPNGSGKTTLINTILGLLKYDKGEIKVFSEELKDNSYDIKRKIGVVPQELAFLDELTVEDNISYFCGLYINEAKKLKEYVNEAINFVGLEKFRKFYPKKLSVGLKRRLNIACGIAHKPTLLFLDEPTVAVDAQSRNFILHNIKKLNENGATIIYTSHYLDEVDQICDEIVIIDKGKSIVKGASAELKHMISIKEKVTIVFDKDYENIQMELENLAWVSNVEMISKNKYQISFSKLENNLVNIINYINEKKYGYLELFNELPSLNDVFLELTGKELRE</sequence>
<reference evidence="4 5" key="1">
    <citation type="submission" date="2019-01" db="EMBL/GenBank/DDBJ databases">
        <title>Draft Genome Sequences of Helcococcus ovis Strains Isolated from the Uterus and Vagina of Dairy Cows with Metritis.</title>
        <authorList>
            <person name="Cunha F."/>
            <person name="Jeon S.J."/>
            <person name="Kutzer P."/>
            <person name="Galvao K.N."/>
        </authorList>
    </citation>
    <scope>NUCLEOTIDE SEQUENCE [LARGE SCALE GENOMIC DNA]</scope>
    <source>
        <strain evidence="4 5">KG-37</strain>
    </source>
</reference>
<dbReference type="EMBL" id="SCFR01000022">
    <property type="protein sequence ID" value="TFF65259.1"/>
    <property type="molecule type" value="Genomic_DNA"/>
</dbReference>
<dbReference type="Pfam" id="PF00005">
    <property type="entry name" value="ABC_tran"/>
    <property type="match status" value="1"/>
</dbReference>
<dbReference type="GeneID" id="97030660"/>
<evidence type="ECO:0000313" key="5">
    <source>
        <dbReference type="Proteomes" id="UP000297454"/>
    </source>
</evidence>
<evidence type="ECO:0000256" key="2">
    <source>
        <dbReference type="ARBA" id="ARBA00022840"/>
    </source>
</evidence>
<dbReference type="PANTHER" id="PTHR43582">
    <property type="entry name" value="LINEARMYCIN RESISTANCE ATP-BINDING PROTEIN LNRL"/>
    <property type="match status" value="1"/>
</dbReference>
<proteinExistence type="predicted"/>
<protein>
    <submittedName>
        <fullName evidence="4">ABC transporter ATP-binding protein</fullName>
    </submittedName>
</protein>
<evidence type="ECO:0000256" key="1">
    <source>
        <dbReference type="ARBA" id="ARBA00022741"/>
    </source>
</evidence>
<organism evidence="4 5">
    <name type="scientific">Helcococcus ovis</name>
    <dbReference type="NCBI Taxonomy" id="72026"/>
    <lineage>
        <taxon>Bacteria</taxon>
        <taxon>Bacillati</taxon>
        <taxon>Bacillota</taxon>
        <taxon>Tissierellia</taxon>
        <taxon>Tissierellales</taxon>
        <taxon>Peptoniphilaceae</taxon>
        <taxon>Helcococcus</taxon>
    </lineage>
</organism>
<evidence type="ECO:0000313" key="4">
    <source>
        <dbReference type="EMBL" id="TFF65259.1"/>
    </source>
</evidence>
<dbReference type="InterPro" id="IPR003593">
    <property type="entry name" value="AAA+_ATPase"/>
</dbReference>